<feature type="chain" id="PRO_5002338287" evidence="5">
    <location>
        <begin position="26"/>
        <end position="342"/>
    </location>
</feature>
<sequence length="342" mass="36649">MIRVKSTLAVLGAATLLGTSGLAQAGATLDAVKSKGFVQCGVSDGLPGFSYTDAKGEYKGIDVDVCRAVAAAVFGDAEKVKFSPLTAKERFTALQSGEVDVLSRNTTWTSSRDAAMGLNFTGVTYYDGQGFLVNKELGVSSAKELDGATVCIQAGTTTELNLSDYFRANNLKYTPITYDTSDESAKSLESGRCDVLTSDQSQLYAQRIKLAKPDAYVVLPEVISKEPLGPAVRQGDEEWFDIVRWSLLAMVNAEELGVTAANVEETAKSTKNPDVARLLGAEGEYGKDLKLPKDWAVQIVKQVGNYGEVFDRNVGSGSELKIERGLNALWTNGGLQYAPPVR</sequence>
<dbReference type="InterPro" id="IPR051455">
    <property type="entry name" value="Bact_solute-bind_prot3"/>
</dbReference>
<comment type="caution">
    <text evidence="7">The sequence shown here is derived from an EMBL/GenBank/DDBJ whole genome shotgun (WGS) entry which is preliminary data.</text>
</comment>
<accession>A0A0D9ARZ1</accession>
<evidence type="ECO:0000256" key="4">
    <source>
        <dbReference type="RuleBase" id="RU003744"/>
    </source>
</evidence>
<evidence type="ECO:0000313" key="8">
    <source>
        <dbReference type="Proteomes" id="UP000032487"/>
    </source>
</evidence>
<feature type="domain" description="Solute-binding protein family 3/N-terminal" evidence="6">
    <location>
        <begin position="37"/>
        <end position="266"/>
    </location>
</feature>
<evidence type="ECO:0000256" key="2">
    <source>
        <dbReference type="ARBA" id="ARBA00022448"/>
    </source>
</evidence>
<evidence type="ECO:0000256" key="3">
    <source>
        <dbReference type="ARBA" id="ARBA00022729"/>
    </source>
</evidence>
<dbReference type="Gene3D" id="3.40.190.10">
    <property type="entry name" value="Periplasmic binding protein-like II"/>
    <property type="match status" value="2"/>
</dbReference>
<dbReference type="SMART" id="SM00062">
    <property type="entry name" value="PBPb"/>
    <property type="match status" value="1"/>
</dbReference>
<dbReference type="InterPro" id="IPR018313">
    <property type="entry name" value="SBP_3_CS"/>
</dbReference>
<keyword evidence="3 5" id="KW-0732">Signal</keyword>
<dbReference type="RefSeq" id="WP_045160953.1">
    <property type="nucleotide sequence ID" value="NZ_JYHV01000011.1"/>
</dbReference>
<dbReference type="PATRIC" id="fig|316.101.peg.620"/>
<name>A0A0D9ARZ1_STUST</name>
<dbReference type="Pfam" id="PF00497">
    <property type="entry name" value="SBP_bac_3"/>
    <property type="match status" value="1"/>
</dbReference>
<evidence type="ECO:0000256" key="1">
    <source>
        <dbReference type="ARBA" id="ARBA00010333"/>
    </source>
</evidence>
<dbReference type="GO" id="GO:0006865">
    <property type="term" value="P:amino acid transport"/>
    <property type="evidence" value="ECO:0007669"/>
    <property type="project" value="TreeGrafter"/>
</dbReference>
<dbReference type="PANTHER" id="PTHR30085">
    <property type="entry name" value="AMINO ACID ABC TRANSPORTER PERMEASE"/>
    <property type="match status" value="1"/>
</dbReference>
<dbReference type="PROSITE" id="PS01039">
    <property type="entry name" value="SBP_BACTERIAL_3"/>
    <property type="match status" value="1"/>
</dbReference>
<feature type="signal peptide" evidence="5">
    <location>
        <begin position="1"/>
        <end position="25"/>
    </location>
</feature>
<reference evidence="7 8" key="1">
    <citation type="submission" date="2015-02" db="EMBL/GenBank/DDBJ databases">
        <title>Draft genome sequence of Pseudomonas stutzeri NT0128 isolated from wheat (Triticum turgidum) rhizosphere.</title>
        <authorList>
            <person name="Tovi N."/>
            <person name="Frenk S."/>
            <person name="Hadar Y."/>
            <person name="Minz D."/>
        </authorList>
    </citation>
    <scope>NUCLEOTIDE SEQUENCE [LARGE SCALE GENOMIC DNA]</scope>
    <source>
        <strain evidence="7 8">NT0128</strain>
    </source>
</reference>
<protein>
    <submittedName>
        <fullName evidence="7">Amino acid ABC transporter substrate-binding protein</fullName>
    </submittedName>
</protein>
<keyword evidence="2" id="KW-0813">Transport</keyword>
<dbReference type="InterPro" id="IPR001638">
    <property type="entry name" value="Solute-binding_3/MltF_N"/>
</dbReference>
<comment type="similarity">
    <text evidence="1 4">Belongs to the bacterial solute-binding protein 3 family.</text>
</comment>
<dbReference type="AlphaFoldDB" id="A0A0D9ARZ1"/>
<dbReference type="CDD" id="cd13692">
    <property type="entry name" value="PBP2_BztA"/>
    <property type="match status" value="1"/>
</dbReference>
<dbReference type="EMBL" id="JYHV01000011">
    <property type="protein sequence ID" value="KJH83449.1"/>
    <property type="molecule type" value="Genomic_DNA"/>
</dbReference>
<dbReference type="PANTHER" id="PTHR30085:SF7">
    <property type="entry name" value="AMINO-ACID ABC TRANSPORTER-BINDING PROTEIN YHDW-RELATED"/>
    <property type="match status" value="1"/>
</dbReference>
<evidence type="ECO:0000256" key="5">
    <source>
        <dbReference type="SAM" id="SignalP"/>
    </source>
</evidence>
<proteinExistence type="inferred from homology"/>
<dbReference type="SUPFAM" id="SSF53850">
    <property type="entry name" value="Periplasmic binding protein-like II"/>
    <property type="match status" value="1"/>
</dbReference>
<evidence type="ECO:0000313" key="7">
    <source>
        <dbReference type="EMBL" id="KJH83449.1"/>
    </source>
</evidence>
<dbReference type="OrthoDB" id="9777941at2"/>
<gene>
    <name evidence="7" type="ORF">UF78_05155</name>
</gene>
<dbReference type="Proteomes" id="UP000032487">
    <property type="component" value="Unassembled WGS sequence"/>
</dbReference>
<organism evidence="7 8">
    <name type="scientific">Stutzerimonas stutzeri</name>
    <name type="common">Pseudomonas stutzeri</name>
    <dbReference type="NCBI Taxonomy" id="316"/>
    <lineage>
        <taxon>Bacteria</taxon>
        <taxon>Pseudomonadati</taxon>
        <taxon>Pseudomonadota</taxon>
        <taxon>Gammaproteobacteria</taxon>
        <taxon>Pseudomonadales</taxon>
        <taxon>Pseudomonadaceae</taxon>
        <taxon>Stutzerimonas</taxon>
    </lineage>
</organism>
<evidence type="ECO:0000259" key="6">
    <source>
        <dbReference type="SMART" id="SM00062"/>
    </source>
</evidence>